<evidence type="ECO:0000256" key="8">
    <source>
        <dbReference type="ARBA" id="ARBA00023170"/>
    </source>
</evidence>
<evidence type="ECO:0000256" key="2">
    <source>
        <dbReference type="ARBA" id="ARBA00022448"/>
    </source>
</evidence>
<dbReference type="PROSITE" id="PS52016">
    <property type="entry name" value="TONB_DEPENDENT_REC_3"/>
    <property type="match status" value="1"/>
</dbReference>
<organism evidence="14 15">
    <name type="scientific">Dysgonomonas capnocytophagoides</name>
    <dbReference type="NCBI Taxonomy" id="45254"/>
    <lineage>
        <taxon>Bacteria</taxon>
        <taxon>Pseudomonadati</taxon>
        <taxon>Bacteroidota</taxon>
        <taxon>Bacteroidia</taxon>
        <taxon>Bacteroidales</taxon>
        <taxon>Dysgonomonadaceae</taxon>
        <taxon>Dysgonomonas</taxon>
    </lineage>
</organism>
<dbReference type="GO" id="GO:0015344">
    <property type="term" value="F:siderophore uptake transmembrane transporter activity"/>
    <property type="evidence" value="ECO:0007669"/>
    <property type="project" value="TreeGrafter"/>
</dbReference>
<dbReference type="OrthoDB" id="1109239at2"/>
<dbReference type="InterPro" id="IPR037066">
    <property type="entry name" value="Plug_dom_sf"/>
</dbReference>
<dbReference type="EMBL" id="SOML01000011">
    <property type="protein sequence ID" value="TFD94178.1"/>
    <property type="molecule type" value="Genomic_DNA"/>
</dbReference>
<keyword evidence="3 10" id="KW-1134">Transmembrane beta strand</keyword>
<evidence type="ECO:0000256" key="7">
    <source>
        <dbReference type="ARBA" id="ARBA00023136"/>
    </source>
</evidence>
<dbReference type="RefSeq" id="WP_134437152.1">
    <property type="nucleotide sequence ID" value="NZ_SOML01000011.1"/>
</dbReference>
<dbReference type="Proteomes" id="UP000297861">
    <property type="component" value="Unassembled WGS sequence"/>
</dbReference>
<dbReference type="InterPro" id="IPR008969">
    <property type="entry name" value="CarboxyPept-like_regulatory"/>
</dbReference>
<dbReference type="GO" id="GO:0009279">
    <property type="term" value="C:cell outer membrane"/>
    <property type="evidence" value="ECO:0007669"/>
    <property type="project" value="UniProtKB-SubCell"/>
</dbReference>
<evidence type="ECO:0000313" key="14">
    <source>
        <dbReference type="EMBL" id="TFD94178.1"/>
    </source>
</evidence>
<dbReference type="AlphaFoldDB" id="A0A4Y8KXW0"/>
<dbReference type="Gene3D" id="2.40.170.20">
    <property type="entry name" value="TonB-dependent receptor, beta-barrel domain"/>
    <property type="match status" value="1"/>
</dbReference>
<proteinExistence type="inferred from homology"/>
<evidence type="ECO:0000259" key="12">
    <source>
        <dbReference type="Pfam" id="PF00593"/>
    </source>
</evidence>
<sequence length="737" mass="83236">MKEIKLIILLLLVSVLGAGATTSILKGYVYAADETPIIGAQIHWLNSKKSVVTNEDGYFEIKGIPHQDHMLVVTYIGYSEKVTHIHEFTELQKIRLEENTNLGEVVVTKSVAGRISSRTELLKTEKVTAKELSRAACCNLAESFETNPSVDVSYSDAVTGAKQIQLLGISGNYIQMLTENYPNFRGAAKLYGLDYIPGPWMESIQISKGAASVKNGYESISGQVNVEYKKPTTADPLSLNLFLSDASRIEGNADAAIKVNDKLSTGIFAHYSNEEKGHDDNGDGFLDMPKKHQINLMNRWHYQTDKFISQSGVKFINDERISGQTDHTMKEGQMYNPYQIANYTNRGEVFTKNGYIINPEKNESVALILSGSYHDQKSNYASSLYNLYETNVYASLMYERDFSPMHKLSTGLSYNWDKYTETIDIPRLDMGNQPARESVSGAYAQYTLSLSDKLSVLAGIRADYSTLYNWFVTPRLHIKYDPASWMQVRLSAGKGYRSVFALSENSYMLASSRTIHIADNLKQESAWNYGVSTSFHIPLNGEELTLSGEWFYTDFSRQVIMDVDSDPHAVSFYNLNGKSDAHVIQVEASYPVFRGFNLLASYRWMDSRINYKGKEMRKPLTSRYKALATASYETPLRKWQFDFTTQFNGSGRMPTPDANNPLWDKNYKSFVIMNAQITKFFRNWSVYLGGENLGDFTQKNPVISADNPYGSDFDGTMVWGPTQGRKFYVGFRYNIGK</sequence>
<feature type="domain" description="TonB-dependent receptor-like beta-barrel" evidence="12">
    <location>
        <begin position="318"/>
        <end position="693"/>
    </location>
</feature>
<dbReference type="SUPFAM" id="SSF49464">
    <property type="entry name" value="Carboxypeptidase regulatory domain-like"/>
    <property type="match status" value="1"/>
</dbReference>
<evidence type="ECO:0000256" key="10">
    <source>
        <dbReference type="PROSITE-ProRule" id="PRU01360"/>
    </source>
</evidence>
<dbReference type="Gene3D" id="2.60.40.1120">
    <property type="entry name" value="Carboxypeptidase-like, regulatory domain"/>
    <property type="match status" value="1"/>
</dbReference>
<dbReference type="Gene3D" id="2.170.130.10">
    <property type="entry name" value="TonB-dependent receptor, plug domain"/>
    <property type="match status" value="1"/>
</dbReference>
<evidence type="ECO:0000313" key="15">
    <source>
        <dbReference type="Proteomes" id="UP000297861"/>
    </source>
</evidence>
<dbReference type="STRING" id="1121485.GCA_000426485_03394"/>
<comment type="subcellular location">
    <subcellularLocation>
        <location evidence="1 10">Cell outer membrane</location>
        <topology evidence="1 10">Multi-pass membrane protein</topology>
    </subcellularLocation>
</comment>
<keyword evidence="7 10" id="KW-0472">Membrane</keyword>
<reference evidence="14 15" key="1">
    <citation type="submission" date="2019-03" db="EMBL/GenBank/DDBJ databases">
        <title>San Antonio Military Medical Center submission to MRSN (WRAIR), pending publication.</title>
        <authorList>
            <person name="Blyth D.M."/>
            <person name="Mccarthy S.L."/>
            <person name="Schall S.E."/>
            <person name="Stam J.A."/>
            <person name="Ong A.C."/>
            <person name="Mcgann P.T."/>
        </authorList>
    </citation>
    <scope>NUCLEOTIDE SEQUENCE [LARGE SCALE GENOMIC DNA]</scope>
    <source>
        <strain evidence="14 15">MRSN571793</strain>
    </source>
</reference>
<evidence type="ECO:0000256" key="9">
    <source>
        <dbReference type="ARBA" id="ARBA00023237"/>
    </source>
</evidence>
<keyword evidence="2 10" id="KW-0813">Transport</keyword>
<dbReference type="Pfam" id="PF13715">
    <property type="entry name" value="CarbopepD_reg_2"/>
    <property type="match status" value="1"/>
</dbReference>
<dbReference type="PANTHER" id="PTHR30069">
    <property type="entry name" value="TONB-DEPENDENT OUTER MEMBRANE RECEPTOR"/>
    <property type="match status" value="1"/>
</dbReference>
<keyword evidence="8 14" id="KW-0675">Receptor</keyword>
<keyword evidence="6 11" id="KW-0798">TonB box</keyword>
<evidence type="ECO:0000256" key="5">
    <source>
        <dbReference type="ARBA" id="ARBA00022729"/>
    </source>
</evidence>
<evidence type="ECO:0000256" key="11">
    <source>
        <dbReference type="RuleBase" id="RU003357"/>
    </source>
</evidence>
<name>A0A4Y8KXW0_9BACT</name>
<dbReference type="InterPro" id="IPR039426">
    <property type="entry name" value="TonB-dep_rcpt-like"/>
</dbReference>
<accession>A0A4Y8KXW0</accession>
<dbReference type="PANTHER" id="PTHR30069:SF29">
    <property type="entry name" value="HEMOGLOBIN AND HEMOGLOBIN-HAPTOGLOBIN-BINDING PROTEIN 1-RELATED"/>
    <property type="match status" value="1"/>
</dbReference>
<gene>
    <name evidence="14" type="ORF">E2605_15575</name>
</gene>
<protein>
    <submittedName>
        <fullName evidence="14">TonB-dependent receptor</fullName>
    </submittedName>
</protein>
<evidence type="ECO:0000256" key="6">
    <source>
        <dbReference type="ARBA" id="ARBA00023077"/>
    </source>
</evidence>
<dbReference type="Pfam" id="PF00593">
    <property type="entry name" value="TonB_dep_Rec_b-barrel"/>
    <property type="match status" value="1"/>
</dbReference>
<evidence type="ECO:0000256" key="3">
    <source>
        <dbReference type="ARBA" id="ARBA00022452"/>
    </source>
</evidence>
<keyword evidence="9 10" id="KW-0998">Cell outer membrane</keyword>
<comment type="similarity">
    <text evidence="10 11">Belongs to the TonB-dependent receptor family.</text>
</comment>
<evidence type="ECO:0000256" key="1">
    <source>
        <dbReference type="ARBA" id="ARBA00004571"/>
    </source>
</evidence>
<dbReference type="GO" id="GO:0044718">
    <property type="term" value="P:siderophore transmembrane transport"/>
    <property type="evidence" value="ECO:0007669"/>
    <property type="project" value="TreeGrafter"/>
</dbReference>
<dbReference type="InterPro" id="IPR000531">
    <property type="entry name" value="Beta-barrel_TonB"/>
</dbReference>
<dbReference type="SUPFAM" id="SSF56935">
    <property type="entry name" value="Porins"/>
    <property type="match status" value="1"/>
</dbReference>
<feature type="domain" description="TonB-dependent receptor plug" evidence="13">
    <location>
        <begin position="124"/>
        <end position="222"/>
    </location>
</feature>
<dbReference type="InterPro" id="IPR012910">
    <property type="entry name" value="Plug_dom"/>
</dbReference>
<keyword evidence="15" id="KW-1185">Reference proteome</keyword>
<dbReference type="Pfam" id="PF07715">
    <property type="entry name" value="Plug"/>
    <property type="match status" value="1"/>
</dbReference>
<evidence type="ECO:0000259" key="13">
    <source>
        <dbReference type="Pfam" id="PF07715"/>
    </source>
</evidence>
<comment type="caution">
    <text evidence="14">The sequence shown here is derived from an EMBL/GenBank/DDBJ whole genome shotgun (WGS) entry which is preliminary data.</text>
</comment>
<dbReference type="InterPro" id="IPR036942">
    <property type="entry name" value="Beta-barrel_TonB_sf"/>
</dbReference>
<keyword evidence="4 10" id="KW-0812">Transmembrane</keyword>
<evidence type="ECO:0000256" key="4">
    <source>
        <dbReference type="ARBA" id="ARBA00022692"/>
    </source>
</evidence>
<keyword evidence="5" id="KW-0732">Signal</keyword>